<dbReference type="Proteomes" id="UP000053424">
    <property type="component" value="Unassembled WGS sequence"/>
</dbReference>
<organism evidence="3 4">
    <name type="scientific">Hebeloma cylindrosporum</name>
    <dbReference type="NCBI Taxonomy" id="76867"/>
    <lineage>
        <taxon>Eukaryota</taxon>
        <taxon>Fungi</taxon>
        <taxon>Dikarya</taxon>
        <taxon>Basidiomycota</taxon>
        <taxon>Agaricomycotina</taxon>
        <taxon>Agaricomycetes</taxon>
        <taxon>Agaricomycetidae</taxon>
        <taxon>Agaricales</taxon>
        <taxon>Agaricineae</taxon>
        <taxon>Hymenogastraceae</taxon>
        <taxon>Hebeloma</taxon>
    </lineage>
</organism>
<keyword evidence="4" id="KW-1185">Reference proteome</keyword>
<dbReference type="Pfam" id="PF24883">
    <property type="entry name" value="NPHP3_N"/>
    <property type="match status" value="1"/>
</dbReference>
<evidence type="ECO:0000259" key="2">
    <source>
        <dbReference type="Pfam" id="PF24883"/>
    </source>
</evidence>
<name>A0A0C3CCE0_HEBCY</name>
<sequence length="685" mass="78540">MFNGAINTTIYGGTFTVASNFENDLLEKYVVPGAFHDSAERYDPPKCHPHTREAVLKRIMLWVDDAANEAQIMWMFGPAGAGKSAIAQSIAEMCFQQGKLAASFFFSRNASGRDNETRFISTLVYQLALSIPEIQGAVNQALEDDRLLFSRSLHVQAENLIRKPLNDLLLNSTSENGFQSPQPRLIIVDGLDECGQARNQRYVLDVLATVTKDLTYPLLFFVASRPEQVIRDSFSKESICSITSRLALDDTYRPNADIERFLRSKFREIVITHPSGADIPSGWPSDKDIRRLVEKSSGQFIYASTVVKFVESTSHLPLERLEVIFGLVAPEIATPFAELDALYNQILTNVIQIERGLDILMALMLFRQLPPRPDTLDCFFSYKPGLARAILSDLHSILYLPPKQDRKGEIKILHASLSDFLLDATRSGRFFIDLAKSRTTIARKIIGILMEPVIPRELEIACYTALPVVCVRTKSVDVLKDIYEFDLLRYVSWYRPRHLHPINVENNATFFNWMKLKFHPDYGLDLFHHHILAIDRWIYQEALWHVPQVTVDRVDSKSINFFTFRTARDTHDWVLPDSDTVMFTIVQRFHHVAESDLQDEEQTHLAHWSYILYLGPPLTGVLMLDRLLLEVLRDPSRNAIYRLDVEICALIAQSLWLSVLPWKNSRQMNPKLQNRCRFPELNIWD</sequence>
<evidence type="ECO:0000313" key="3">
    <source>
        <dbReference type="EMBL" id="KIM41271.1"/>
    </source>
</evidence>
<feature type="domain" description="Nephrocystin 3-like N-terminal" evidence="2">
    <location>
        <begin position="60"/>
        <end position="225"/>
    </location>
</feature>
<dbReference type="STRING" id="686832.A0A0C3CCE0"/>
<dbReference type="PANTHER" id="PTHR10039:SF14">
    <property type="entry name" value="NACHT DOMAIN-CONTAINING PROTEIN"/>
    <property type="match status" value="1"/>
</dbReference>
<dbReference type="InterPro" id="IPR027417">
    <property type="entry name" value="P-loop_NTPase"/>
</dbReference>
<dbReference type="HOGENOM" id="CLU_000288_6_10_1"/>
<reference evidence="4" key="2">
    <citation type="submission" date="2015-01" db="EMBL/GenBank/DDBJ databases">
        <title>Evolutionary Origins and Diversification of the Mycorrhizal Mutualists.</title>
        <authorList>
            <consortium name="DOE Joint Genome Institute"/>
            <consortium name="Mycorrhizal Genomics Consortium"/>
            <person name="Kohler A."/>
            <person name="Kuo A."/>
            <person name="Nagy L.G."/>
            <person name="Floudas D."/>
            <person name="Copeland A."/>
            <person name="Barry K.W."/>
            <person name="Cichocki N."/>
            <person name="Veneault-Fourrey C."/>
            <person name="LaButti K."/>
            <person name="Lindquist E.A."/>
            <person name="Lipzen A."/>
            <person name="Lundell T."/>
            <person name="Morin E."/>
            <person name="Murat C."/>
            <person name="Riley R."/>
            <person name="Ohm R."/>
            <person name="Sun H."/>
            <person name="Tunlid A."/>
            <person name="Henrissat B."/>
            <person name="Grigoriev I.V."/>
            <person name="Hibbett D.S."/>
            <person name="Martin F."/>
        </authorList>
    </citation>
    <scope>NUCLEOTIDE SEQUENCE [LARGE SCALE GENOMIC DNA]</scope>
    <source>
        <strain evidence="4">h7</strain>
    </source>
</reference>
<proteinExistence type="predicted"/>
<dbReference type="AlphaFoldDB" id="A0A0C3CCE0"/>
<keyword evidence="1" id="KW-0677">Repeat</keyword>
<evidence type="ECO:0000313" key="4">
    <source>
        <dbReference type="Proteomes" id="UP000053424"/>
    </source>
</evidence>
<evidence type="ECO:0000256" key="1">
    <source>
        <dbReference type="ARBA" id="ARBA00022737"/>
    </source>
</evidence>
<protein>
    <recommendedName>
        <fullName evidence="2">Nephrocystin 3-like N-terminal domain-containing protein</fullName>
    </recommendedName>
</protein>
<reference evidence="3 4" key="1">
    <citation type="submission" date="2014-04" db="EMBL/GenBank/DDBJ databases">
        <authorList>
            <consortium name="DOE Joint Genome Institute"/>
            <person name="Kuo A."/>
            <person name="Gay G."/>
            <person name="Dore J."/>
            <person name="Kohler A."/>
            <person name="Nagy L.G."/>
            <person name="Floudas D."/>
            <person name="Copeland A."/>
            <person name="Barry K.W."/>
            <person name="Cichocki N."/>
            <person name="Veneault-Fourrey C."/>
            <person name="LaButti K."/>
            <person name="Lindquist E.A."/>
            <person name="Lipzen A."/>
            <person name="Lundell T."/>
            <person name="Morin E."/>
            <person name="Murat C."/>
            <person name="Sun H."/>
            <person name="Tunlid A."/>
            <person name="Henrissat B."/>
            <person name="Grigoriev I.V."/>
            <person name="Hibbett D.S."/>
            <person name="Martin F."/>
            <person name="Nordberg H.P."/>
            <person name="Cantor M.N."/>
            <person name="Hua S.X."/>
        </authorList>
    </citation>
    <scope>NUCLEOTIDE SEQUENCE [LARGE SCALE GENOMIC DNA]</scope>
    <source>
        <strain evidence="4">h7</strain>
    </source>
</reference>
<dbReference type="InterPro" id="IPR056884">
    <property type="entry name" value="NPHP3-like_N"/>
</dbReference>
<dbReference type="SUPFAM" id="SSF52540">
    <property type="entry name" value="P-loop containing nucleoside triphosphate hydrolases"/>
    <property type="match status" value="1"/>
</dbReference>
<gene>
    <name evidence="3" type="ORF">M413DRAFT_145558</name>
</gene>
<dbReference type="Gene3D" id="3.40.50.300">
    <property type="entry name" value="P-loop containing nucleotide triphosphate hydrolases"/>
    <property type="match status" value="1"/>
</dbReference>
<dbReference type="OrthoDB" id="2970937at2759"/>
<accession>A0A0C3CCE0</accession>
<dbReference type="EMBL" id="KN831780">
    <property type="protein sequence ID" value="KIM41271.1"/>
    <property type="molecule type" value="Genomic_DNA"/>
</dbReference>
<dbReference type="PANTHER" id="PTHR10039">
    <property type="entry name" value="AMELOGENIN"/>
    <property type="match status" value="1"/>
</dbReference>